<reference evidence="2 3" key="1">
    <citation type="submission" date="2023-08" db="EMBL/GenBank/DDBJ databases">
        <title>Black Yeasts Isolated from many extreme environments.</title>
        <authorList>
            <person name="Coleine C."/>
            <person name="Stajich J.E."/>
            <person name="Selbmann L."/>
        </authorList>
    </citation>
    <scope>NUCLEOTIDE SEQUENCE [LARGE SCALE GENOMIC DNA]</scope>
    <source>
        <strain evidence="2 3">CCFEE 5792</strain>
    </source>
</reference>
<name>A0AAV9MU75_9EURO</name>
<gene>
    <name evidence="2" type="ORF">LTR84_010348</name>
</gene>
<accession>A0AAV9MU75</accession>
<dbReference type="GeneID" id="89978506"/>
<organism evidence="2 3">
    <name type="scientific">Exophiala bonariae</name>
    <dbReference type="NCBI Taxonomy" id="1690606"/>
    <lineage>
        <taxon>Eukaryota</taxon>
        <taxon>Fungi</taxon>
        <taxon>Dikarya</taxon>
        <taxon>Ascomycota</taxon>
        <taxon>Pezizomycotina</taxon>
        <taxon>Eurotiomycetes</taxon>
        <taxon>Chaetothyriomycetidae</taxon>
        <taxon>Chaetothyriales</taxon>
        <taxon>Herpotrichiellaceae</taxon>
        <taxon>Exophiala</taxon>
    </lineage>
</organism>
<comment type="caution">
    <text evidence="2">The sequence shown here is derived from an EMBL/GenBank/DDBJ whole genome shotgun (WGS) entry which is preliminary data.</text>
</comment>
<feature type="region of interest" description="Disordered" evidence="1">
    <location>
        <begin position="1"/>
        <end position="27"/>
    </location>
</feature>
<evidence type="ECO:0000313" key="2">
    <source>
        <dbReference type="EMBL" id="KAK5044976.1"/>
    </source>
</evidence>
<sequence>MARRPGRRVLDMSSDDDQFQGPMSPNTERKYNAIKTMEAYLGNANAEELVTRDPRQPSTLQTMKVTPRSEITGTIENKQAGAKAQQLNAWKTYSQTEEAQATAIGAKQPVGTGKGNSHRATLQAEYHPVLASTSTNHGSKRAFNANLPVKSGRLLVNADPALACNNIEGANKKAKVQVQDRGKRQFQERPWPPAALQGTVLAAPGDFMSAVKNMLPSTIPVNQSPAAPVNAQPAIIQSPQAGERGKHVVLNNTIDANSPEIRKIPVEEFSFPVQDVLHPGEISTHTDGAPSPASFSGFSAQEAVSPVDNTLMDTPIMDNVSKITVMKHQEYASVTQLHALETQVDLLKARLEELHRAVALIKLNDTKGATVSNGEPKPSFARQTPLPELHHGHDYRGGLLTETVTKSSFANVHAAENVGLGITGTAVRPSPESAMPSKTMPLQRKSTNVSGSIFGDSKIDLESAVSPNAMPPQHKATDKSGIIFGDSRVVQRGFSTAAFSNSVQDPPQG</sequence>
<dbReference type="RefSeq" id="XP_064700620.1">
    <property type="nucleotide sequence ID" value="XM_064853885.1"/>
</dbReference>
<dbReference type="Proteomes" id="UP001358417">
    <property type="component" value="Unassembled WGS sequence"/>
</dbReference>
<dbReference type="EMBL" id="JAVRRD010000041">
    <property type="protein sequence ID" value="KAK5044976.1"/>
    <property type="molecule type" value="Genomic_DNA"/>
</dbReference>
<feature type="region of interest" description="Disordered" evidence="1">
    <location>
        <begin position="423"/>
        <end position="449"/>
    </location>
</feature>
<proteinExistence type="predicted"/>
<keyword evidence="3" id="KW-1185">Reference proteome</keyword>
<feature type="region of interest" description="Disordered" evidence="1">
    <location>
        <begin position="369"/>
        <end position="388"/>
    </location>
</feature>
<evidence type="ECO:0000256" key="1">
    <source>
        <dbReference type="SAM" id="MobiDB-lite"/>
    </source>
</evidence>
<evidence type="ECO:0000313" key="3">
    <source>
        <dbReference type="Proteomes" id="UP001358417"/>
    </source>
</evidence>
<dbReference type="AlphaFoldDB" id="A0AAV9MU75"/>
<protein>
    <submittedName>
        <fullName evidence="2">Uncharacterized protein</fullName>
    </submittedName>
</protein>